<protein>
    <submittedName>
        <fullName evidence="1">11795_t:CDS:1</fullName>
    </submittedName>
</protein>
<organism evidence="1 2">
    <name type="scientific">Ambispora leptoticha</name>
    <dbReference type="NCBI Taxonomy" id="144679"/>
    <lineage>
        <taxon>Eukaryota</taxon>
        <taxon>Fungi</taxon>
        <taxon>Fungi incertae sedis</taxon>
        <taxon>Mucoromycota</taxon>
        <taxon>Glomeromycotina</taxon>
        <taxon>Glomeromycetes</taxon>
        <taxon>Archaeosporales</taxon>
        <taxon>Ambisporaceae</taxon>
        <taxon>Ambispora</taxon>
    </lineage>
</organism>
<reference evidence="1" key="1">
    <citation type="submission" date="2021-06" db="EMBL/GenBank/DDBJ databases">
        <authorList>
            <person name="Kallberg Y."/>
            <person name="Tangrot J."/>
            <person name="Rosling A."/>
        </authorList>
    </citation>
    <scope>NUCLEOTIDE SEQUENCE</scope>
    <source>
        <strain evidence="1">FL130A</strain>
    </source>
</reference>
<dbReference type="InterPro" id="IPR019516">
    <property type="entry name" value="Glomulin/ALF4"/>
</dbReference>
<dbReference type="Proteomes" id="UP000789508">
    <property type="component" value="Unassembled WGS sequence"/>
</dbReference>
<dbReference type="OrthoDB" id="5396786at2759"/>
<dbReference type="EMBL" id="CAJVPS010006033">
    <property type="protein sequence ID" value="CAG8621138.1"/>
    <property type="molecule type" value="Genomic_DNA"/>
</dbReference>
<dbReference type="AlphaFoldDB" id="A0A9N9D0U3"/>
<evidence type="ECO:0000313" key="2">
    <source>
        <dbReference type="Proteomes" id="UP000789508"/>
    </source>
</evidence>
<evidence type="ECO:0000313" key="1">
    <source>
        <dbReference type="EMBL" id="CAG8621138.1"/>
    </source>
</evidence>
<proteinExistence type="predicted"/>
<sequence length="663" mass="76503">EKSKDTDCFKKFTNLLEDTLSESPQQFYYSNKEKAELLECVYQNLVLISEENSKANEEKITLIKRTSWEIFNIILPYLANHAEDGEDTNSMIRIARQILKGIAKYNPPREMILLILEKFSFDWENLEKRIKHVMCIIEAMKLEKYMQESVTESIVEFCEILVSLAEVDYKNVSITDLQHQNNTNYYLLNYLFLSIFDKCITPINFEMASTYCETFYPRYFDVPGREKPSKRVNVDDKTRLKRLVHSAIKSGIAIDQLFNFVIDSTYLGNYEENEETITPEIIKECQIPSNGILIYLASLIYYQIIVSLSDSKKSQSSSQLKIVLPLILSSAWLVNKIIPVASNGFPKDPTNTTLSDKILLVLLYFTDRIEEGTIINEYLEKEIGDTKITIMDFIQSIASFASTCPNSQQRFIAFRLLSRIIDICSNDVKAIILNELLVNCPFETMKTATIGIIKANIATSLSKVYDVDESKSRRPIGSIFASSFVVTTFIPKILRFQQSQPELLLYDESAFVEKYSYIMQGLNFYYLLLSKDEKNLTTVWDASQIRDTQKEFLDPLRKASDHWIGVYQSKLEELKKSQDEDTITTTATIITEENVEKEASGRVELEISMDANETEESYPSQKKLSPLEELQMIESKIINMQLLQNYIDQINNKVLEKQKKKKT</sequence>
<name>A0A9N9D0U3_9GLOM</name>
<comment type="caution">
    <text evidence="1">The sequence shown here is derived from an EMBL/GenBank/DDBJ whole genome shotgun (WGS) entry which is preliminary data.</text>
</comment>
<dbReference type="GO" id="GO:0055105">
    <property type="term" value="F:ubiquitin-protein transferase inhibitor activity"/>
    <property type="evidence" value="ECO:0007669"/>
    <property type="project" value="TreeGrafter"/>
</dbReference>
<dbReference type="Pfam" id="PF08568">
    <property type="entry name" value="Kinetochor_Ybp2"/>
    <property type="match status" value="1"/>
</dbReference>
<keyword evidence="2" id="KW-1185">Reference proteome</keyword>
<feature type="non-terminal residue" evidence="1">
    <location>
        <position position="663"/>
    </location>
</feature>
<dbReference type="PANTHER" id="PTHR15430:SF1">
    <property type="entry name" value="GLOMULIN"/>
    <property type="match status" value="1"/>
</dbReference>
<accession>A0A9N9D0U3</accession>
<dbReference type="InterPro" id="IPR013877">
    <property type="entry name" value="YAP-bd/ALF4/Glomulin"/>
</dbReference>
<dbReference type="PANTHER" id="PTHR15430">
    <property type="entry name" value="GLOMULIN"/>
    <property type="match status" value="1"/>
</dbReference>
<gene>
    <name evidence="1" type="ORF">ALEPTO_LOCUS8966</name>
</gene>
<dbReference type="GO" id="GO:0005737">
    <property type="term" value="C:cytoplasm"/>
    <property type="evidence" value="ECO:0007669"/>
    <property type="project" value="TreeGrafter"/>
</dbReference>